<dbReference type="Proteomes" id="UP000515909">
    <property type="component" value="Chromosome"/>
</dbReference>
<evidence type="ECO:0000256" key="1">
    <source>
        <dbReference type="SAM" id="Phobius"/>
    </source>
</evidence>
<sequence length="115" mass="13445">MQRSKKVVGIAILSLILMGLFFIIYYFHQPQISITIYNHTNCDISNLKIAYHHNEKDLEIPTIQKGSKYRVGITPNEEFIENSMWIFCFDKEGNKHEKQLLDILRKDTALTPMSL</sequence>
<keyword evidence="1" id="KW-0812">Transmembrane</keyword>
<organism evidence="2 3">
    <name type="scientific">Caproicibacter fermentans</name>
    <dbReference type="NCBI Taxonomy" id="2576756"/>
    <lineage>
        <taxon>Bacteria</taxon>
        <taxon>Bacillati</taxon>
        <taxon>Bacillota</taxon>
        <taxon>Clostridia</taxon>
        <taxon>Eubacteriales</taxon>
        <taxon>Acutalibacteraceae</taxon>
        <taxon>Caproicibacter</taxon>
    </lineage>
</organism>
<proteinExistence type="predicted"/>
<protein>
    <submittedName>
        <fullName evidence="2">Uncharacterized protein</fullName>
    </submittedName>
</protein>
<reference evidence="2 3" key="1">
    <citation type="submission" date="2020-08" db="EMBL/GenBank/DDBJ databases">
        <title>The isolate Caproiciproducens sp. 7D4C2 produces n-caproate at mildly acidic conditions from hexoses: genome and rBOX comparison with related strains and chain-elongating bacteria.</title>
        <authorList>
            <person name="Esquivel-Elizondo S."/>
            <person name="Bagci C."/>
            <person name="Temovska M."/>
            <person name="Jeon B.S."/>
            <person name="Bessarab I."/>
            <person name="Williams R.B.H."/>
            <person name="Huson D.H."/>
            <person name="Angenent L.T."/>
        </authorList>
    </citation>
    <scope>NUCLEOTIDE SEQUENCE [LARGE SCALE GENOMIC DNA]</scope>
    <source>
        <strain evidence="2 3">7D4C2</strain>
    </source>
</reference>
<keyword evidence="1" id="KW-0472">Membrane</keyword>
<evidence type="ECO:0000313" key="3">
    <source>
        <dbReference type="Proteomes" id="UP000515909"/>
    </source>
</evidence>
<dbReference type="AlphaFoldDB" id="A0A7G8TEK8"/>
<keyword evidence="1" id="KW-1133">Transmembrane helix</keyword>
<gene>
    <name evidence="2" type="ORF">HCR03_07425</name>
</gene>
<dbReference type="EMBL" id="CP060286">
    <property type="protein sequence ID" value="QNK42049.1"/>
    <property type="molecule type" value="Genomic_DNA"/>
</dbReference>
<accession>A0A7G8TEK8</accession>
<dbReference type="RefSeq" id="WP_187037420.1">
    <property type="nucleotide sequence ID" value="NZ_CP060286.1"/>
</dbReference>
<dbReference type="KEGG" id="cfem:HCR03_07425"/>
<evidence type="ECO:0000313" key="2">
    <source>
        <dbReference type="EMBL" id="QNK42049.1"/>
    </source>
</evidence>
<name>A0A7G8TEK8_9FIRM</name>
<feature type="transmembrane region" description="Helical" evidence="1">
    <location>
        <begin position="7"/>
        <end position="27"/>
    </location>
</feature>